<feature type="coiled-coil region" evidence="5">
    <location>
        <begin position="54"/>
        <end position="81"/>
    </location>
</feature>
<dbReference type="Gene3D" id="6.20.400.10">
    <property type="match status" value="1"/>
</dbReference>
<accession>A0ABR1F0H6</accession>
<protein>
    <recommendedName>
        <fullName evidence="7">C3H1-type domain-containing protein</fullName>
    </recommendedName>
</protein>
<feature type="compositionally biased region" description="Acidic residues" evidence="6">
    <location>
        <begin position="295"/>
        <end position="306"/>
    </location>
</feature>
<feature type="compositionally biased region" description="Basic and acidic residues" evidence="6">
    <location>
        <begin position="1"/>
        <end position="15"/>
    </location>
</feature>
<dbReference type="Gene3D" id="4.10.1000.10">
    <property type="entry name" value="Zinc finger, CCCH-type"/>
    <property type="match status" value="1"/>
</dbReference>
<dbReference type="Pfam" id="PF16543">
    <property type="entry name" value="DFRP_C"/>
    <property type="match status" value="1"/>
</dbReference>
<feature type="domain" description="C3H1-type" evidence="7">
    <location>
        <begin position="95"/>
        <end position="122"/>
    </location>
</feature>
<dbReference type="Pfam" id="PF00642">
    <property type="entry name" value="zf-CCCH"/>
    <property type="match status" value="1"/>
</dbReference>
<keyword evidence="9" id="KW-1185">Reference proteome</keyword>
<evidence type="ECO:0000259" key="7">
    <source>
        <dbReference type="PROSITE" id="PS50103"/>
    </source>
</evidence>
<dbReference type="PROSITE" id="PS50103">
    <property type="entry name" value="ZF_C3H1"/>
    <property type="match status" value="2"/>
</dbReference>
<dbReference type="PANTHER" id="PTHR12681">
    <property type="entry name" value="ZINC FINGER-CONTAINING PROTEIN P48ZNF"/>
    <property type="match status" value="1"/>
</dbReference>
<proteinExistence type="predicted"/>
<feature type="region of interest" description="Disordered" evidence="6">
    <location>
        <begin position="1"/>
        <end position="21"/>
    </location>
</feature>
<dbReference type="InterPro" id="IPR000571">
    <property type="entry name" value="Znf_CCCH"/>
</dbReference>
<dbReference type="SUPFAM" id="SSF90229">
    <property type="entry name" value="CCCH zinc finger"/>
    <property type="match status" value="1"/>
</dbReference>
<feature type="domain" description="C3H1-type" evidence="7">
    <location>
        <begin position="171"/>
        <end position="204"/>
    </location>
</feature>
<evidence type="ECO:0000313" key="9">
    <source>
        <dbReference type="Proteomes" id="UP001498771"/>
    </source>
</evidence>
<feature type="region of interest" description="Disordered" evidence="6">
    <location>
        <begin position="288"/>
        <end position="334"/>
    </location>
</feature>
<evidence type="ECO:0000256" key="4">
    <source>
        <dbReference type="PROSITE-ProRule" id="PRU00723"/>
    </source>
</evidence>
<dbReference type="RefSeq" id="XP_064766340.1">
    <property type="nucleotide sequence ID" value="XM_064914287.1"/>
</dbReference>
<organism evidence="8 9">
    <name type="scientific">Myxozyma melibiosi</name>
    <dbReference type="NCBI Taxonomy" id="54550"/>
    <lineage>
        <taxon>Eukaryota</taxon>
        <taxon>Fungi</taxon>
        <taxon>Dikarya</taxon>
        <taxon>Ascomycota</taxon>
        <taxon>Saccharomycotina</taxon>
        <taxon>Lipomycetes</taxon>
        <taxon>Lipomycetales</taxon>
        <taxon>Lipomycetaceae</taxon>
        <taxon>Myxozyma</taxon>
    </lineage>
</organism>
<feature type="zinc finger region" description="C3H1-type" evidence="4">
    <location>
        <begin position="171"/>
        <end position="204"/>
    </location>
</feature>
<dbReference type="InterPro" id="IPR036855">
    <property type="entry name" value="Znf_CCCH_sf"/>
</dbReference>
<dbReference type="PANTHER" id="PTHR12681:SF0">
    <property type="entry name" value="ZINC FINGER CCCH DOMAIN-CONTAINING PROTEIN 15"/>
    <property type="match status" value="1"/>
</dbReference>
<evidence type="ECO:0000256" key="3">
    <source>
        <dbReference type="ARBA" id="ARBA00022833"/>
    </source>
</evidence>
<dbReference type="GeneID" id="90039799"/>
<feature type="compositionally biased region" description="Basic and acidic residues" evidence="6">
    <location>
        <begin position="308"/>
        <end position="319"/>
    </location>
</feature>
<reference evidence="8 9" key="1">
    <citation type="submission" date="2024-03" db="EMBL/GenBank/DDBJ databases">
        <title>Genome-scale model development and genomic sequencing of the oleaginous clade Lipomyces.</title>
        <authorList>
            <consortium name="Lawrence Berkeley National Laboratory"/>
            <person name="Czajka J.J."/>
            <person name="Han Y."/>
            <person name="Kim J."/>
            <person name="Mondo S.J."/>
            <person name="Hofstad B.A."/>
            <person name="Robles A."/>
            <person name="Haridas S."/>
            <person name="Riley R."/>
            <person name="LaButti K."/>
            <person name="Pangilinan J."/>
            <person name="Andreopoulos W."/>
            <person name="Lipzen A."/>
            <person name="Yan J."/>
            <person name="Wang M."/>
            <person name="Ng V."/>
            <person name="Grigoriev I.V."/>
            <person name="Spatafora J.W."/>
            <person name="Magnuson J.K."/>
            <person name="Baker S.E."/>
            <person name="Pomraning K.R."/>
        </authorList>
    </citation>
    <scope>NUCLEOTIDE SEQUENCE [LARGE SCALE GENOMIC DNA]</scope>
    <source>
        <strain evidence="8 9">Phaff 52-87</strain>
    </source>
</reference>
<keyword evidence="5" id="KW-0175">Coiled coil</keyword>
<dbReference type="InterPro" id="IPR032378">
    <property type="entry name" value="ZC3H15/TMA46_C"/>
</dbReference>
<keyword evidence="2 4" id="KW-0863">Zinc-finger</keyword>
<comment type="caution">
    <text evidence="8">The sequence shown here is derived from an EMBL/GenBank/DDBJ whole genome shotgun (WGS) entry which is preliminary data.</text>
</comment>
<evidence type="ECO:0000256" key="2">
    <source>
        <dbReference type="ARBA" id="ARBA00022771"/>
    </source>
</evidence>
<feature type="zinc finger region" description="C3H1-type" evidence="4">
    <location>
        <begin position="95"/>
        <end position="122"/>
    </location>
</feature>
<sequence>MPPKKEQLSKKDIIQKKQQSVTDRTFGLKNKNKSAKVQRYVAQVENQGVSGLQKKKEAEQARRLAEKKAAEKAKLEALEILNPVLQTQKVPFGVDPKTVLCIFYKQGKCTKGARCKFSHDMDIERKTQKKDLYTDAREQTKKDEMDSWDEEKLRSVVLSKHGNPKVITNIVCKYFIEAVETKKYGWFWTCPNGGDNCQYKHSLPAGFTLKTNEQKQAEREAAKNKPTLTLEEFLETERHKLGSDLTPVTYDSFMKWKAQRLSKKAAEEDAIKKKDTIVHSGKWLFEQGKFGKDEDSGDVDEGDAWDMSDLRRRAESVDGDHEEESGDRLALSEE</sequence>
<evidence type="ECO:0000256" key="6">
    <source>
        <dbReference type="SAM" id="MobiDB-lite"/>
    </source>
</evidence>
<dbReference type="EMBL" id="JBBJBU010000012">
    <property type="protein sequence ID" value="KAK7203307.1"/>
    <property type="molecule type" value="Genomic_DNA"/>
</dbReference>
<name>A0ABR1F0H6_9ASCO</name>
<evidence type="ECO:0000256" key="1">
    <source>
        <dbReference type="ARBA" id="ARBA00022723"/>
    </source>
</evidence>
<gene>
    <name evidence="8" type="ORF">BZA70DRAFT_291340</name>
</gene>
<evidence type="ECO:0000313" key="8">
    <source>
        <dbReference type="EMBL" id="KAK7203307.1"/>
    </source>
</evidence>
<evidence type="ECO:0000256" key="5">
    <source>
        <dbReference type="SAM" id="Coils"/>
    </source>
</evidence>
<dbReference type="Proteomes" id="UP001498771">
    <property type="component" value="Unassembled WGS sequence"/>
</dbReference>
<keyword evidence="1 4" id="KW-0479">Metal-binding</keyword>
<dbReference type="SMART" id="SM00356">
    <property type="entry name" value="ZnF_C3H1"/>
    <property type="match status" value="2"/>
</dbReference>
<keyword evidence="3 4" id="KW-0862">Zinc</keyword>